<name>A0AB38DQN5_9NEIS</name>
<dbReference type="EMBL" id="MTBM01000009">
    <property type="protein sequence ID" value="OSI09857.1"/>
    <property type="molecule type" value="Genomic_DNA"/>
</dbReference>
<sequence>MIKSFKHKGLAIFFETGNKAGIQANHAEKLKLQLSALNRATSPRDVNAPGWQLHQLSGNLKDHWSIKVNGNWRITFRFNGNDVEVVDYQDYH</sequence>
<accession>A0AB38DQN5</accession>
<proteinExistence type="predicted"/>
<dbReference type="InterPro" id="IPR007711">
    <property type="entry name" value="HigB-1"/>
</dbReference>
<dbReference type="InterPro" id="IPR035093">
    <property type="entry name" value="RelE/ParE_toxin_dom_sf"/>
</dbReference>
<dbReference type="EMBL" id="LT906434">
    <property type="protein sequence ID" value="SNU79744.1"/>
    <property type="molecule type" value="Genomic_DNA"/>
</dbReference>
<dbReference type="Proteomes" id="UP000215033">
    <property type="component" value="Chromosome 1"/>
</dbReference>
<dbReference type="Gene3D" id="3.30.2310.20">
    <property type="entry name" value="RelE-like"/>
    <property type="match status" value="1"/>
</dbReference>
<dbReference type="AlphaFoldDB" id="A0AB38DQN5"/>
<dbReference type="Pfam" id="PF05015">
    <property type="entry name" value="HigB-like_toxin"/>
    <property type="match status" value="1"/>
</dbReference>
<dbReference type="Proteomes" id="UP000193466">
    <property type="component" value="Unassembled WGS sequence"/>
</dbReference>
<keyword evidence="3" id="KW-1185">Reference proteome</keyword>
<dbReference type="PANTHER" id="PTHR40266:SF2">
    <property type="entry name" value="TOXIN HIGB-1"/>
    <property type="match status" value="1"/>
</dbReference>
<reference evidence="1 3" key="1">
    <citation type="submission" date="2017-01" db="EMBL/GenBank/DDBJ databases">
        <authorList>
            <person name="Wolfgang W.J."/>
            <person name="Cole J."/>
            <person name="Wroblewski D."/>
            <person name="Mcginnis J."/>
            <person name="Musser K.A."/>
        </authorList>
    </citation>
    <scope>NUCLEOTIDE SEQUENCE [LARGE SCALE GENOMIC DNA]</scope>
    <source>
        <strain evidence="1 3">DSM 21643</strain>
    </source>
</reference>
<organism evidence="2 4">
    <name type="scientific">Neisseria zoodegmatis</name>
    <dbReference type="NCBI Taxonomy" id="326523"/>
    <lineage>
        <taxon>Bacteria</taxon>
        <taxon>Pseudomonadati</taxon>
        <taxon>Pseudomonadota</taxon>
        <taxon>Betaproteobacteria</taxon>
        <taxon>Neisseriales</taxon>
        <taxon>Neisseriaceae</taxon>
        <taxon>Neisseria</taxon>
    </lineage>
</organism>
<dbReference type="KEGG" id="nzo:SAMEA4504057_1250"/>
<evidence type="ECO:0000313" key="2">
    <source>
        <dbReference type="EMBL" id="SNU79744.1"/>
    </source>
</evidence>
<evidence type="ECO:0000313" key="4">
    <source>
        <dbReference type="Proteomes" id="UP000215033"/>
    </source>
</evidence>
<dbReference type="PANTHER" id="PTHR40266">
    <property type="entry name" value="TOXIN HIGB-1"/>
    <property type="match status" value="1"/>
</dbReference>
<evidence type="ECO:0000313" key="3">
    <source>
        <dbReference type="Proteomes" id="UP000193466"/>
    </source>
</evidence>
<gene>
    <name evidence="1" type="ORF">BWD10_07705</name>
    <name evidence="2" type="ORF">SAMEA4504057_01250</name>
</gene>
<dbReference type="SUPFAM" id="SSF143011">
    <property type="entry name" value="RelE-like"/>
    <property type="match status" value="1"/>
</dbReference>
<evidence type="ECO:0000313" key="1">
    <source>
        <dbReference type="EMBL" id="OSI09857.1"/>
    </source>
</evidence>
<reference evidence="2 4" key="2">
    <citation type="submission" date="2017-06" db="EMBL/GenBank/DDBJ databases">
        <authorList>
            <consortium name="Pathogen Informatics"/>
        </authorList>
    </citation>
    <scope>NUCLEOTIDE SEQUENCE [LARGE SCALE GENOMIC DNA]</scope>
    <source>
        <strain evidence="2 4">NCTC12230</strain>
    </source>
</reference>
<protein>
    <submittedName>
        <fullName evidence="1 2">Killer protein</fullName>
    </submittedName>
</protein>